<evidence type="ECO:0000313" key="2">
    <source>
        <dbReference type="Proteomes" id="UP000440096"/>
    </source>
</evidence>
<name>A0A6N7Z4W1_9PSEU</name>
<dbReference type="AlphaFoldDB" id="A0A6N7Z4W1"/>
<proteinExistence type="predicted"/>
<gene>
    <name evidence="1" type="ORF">GKO32_21450</name>
</gene>
<dbReference type="Proteomes" id="UP000440096">
    <property type="component" value="Unassembled WGS sequence"/>
</dbReference>
<dbReference type="EMBL" id="WMBA01000035">
    <property type="protein sequence ID" value="MTD56519.1"/>
    <property type="molecule type" value="Genomic_DNA"/>
</dbReference>
<protein>
    <submittedName>
        <fullName evidence="1">DDE-type integrase/transposase/recombinase</fullName>
    </submittedName>
</protein>
<accession>A0A6N7Z4W1</accession>
<comment type="caution">
    <text evidence="1">The sequence shown here is derived from an EMBL/GenBank/DDBJ whole genome shotgun (WGS) entry which is preliminary data.</text>
</comment>
<sequence>MLLVRCGINRLAATDRVTSEPVRRYEYDHPGSLIHVDIIKFGNIPGGGWRYVGKQPGYRNRSATAARTGEPRSKWRNPIVGRAYVHTVVDDHSRIAYAEICGDEKTETAVSDPRRGRRRAG</sequence>
<organism evidence="1 2">
    <name type="scientific">Amycolatopsis pithecellobii</name>
    <dbReference type="NCBI Taxonomy" id="664692"/>
    <lineage>
        <taxon>Bacteria</taxon>
        <taxon>Bacillati</taxon>
        <taxon>Actinomycetota</taxon>
        <taxon>Actinomycetes</taxon>
        <taxon>Pseudonocardiales</taxon>
        <taxon>Pseudonocardiaceae</taxon>
        <taxon>Amycolatopsis</taxon>
    </lineage>
</organism>
<reference evidence="1 2" key="1">
    <citation type="submission" date="2019-11" db="EMBL/GenBank/DDBJ databases">
        <title>Draft genome of Amycolatopsis RM579.</title>
        <authorList>
            <person name="Duangmal K."/>
            <person name="Mingma R."/>
        </authorList>
    </citation>
    <scope>NUCLEOTIDE SEQUENCE [LARGE SCALE GENOMIC DNA]</scope>
    <source>
        <strain evidence="1 2">RM579</strain>
    </source>
</reference>
<keyword evidence="2" id="KW-1185">Reference proteome</keyword>
<dbReference type="OrthoDB" id="568335at2"/>
<evidence type="ECO:0000313" key="1">
    <source>
        <dbReference type="EMBL" id="MTD56519.1"/>
    </source>
</evidence>